<evidence type="ECO:0000313" key="3">
    <source>
        <dbReference type="EMBL" id="BBY21539.1"/>
    </source>
</evidence>
<organism evidence="3 4">
    <name type="scientific">Mycobacterium stomatepiae</name>
    <dbReference type="NCBI Taxonomy" id="470076"/>
    <lineage>
        <taxon>Bacteria</taxon>
        <taxon>Bacillati</taxon>
        <taxon>Actinomycetota</taxon>
        <taxon>Actinomycetes</taxon>
        <taxon>Mycobacteriales</taxon>
        <taxon>Mycobacteriaceae</taxon>
        <taxon>Mycobacterium</taxon>
        <taxon>Mycobacterium simiae complex</taxon>
    </lineage>
</organism>
<dbReference type="Pfam" id="PF00823">
    <property type="entry name" value="PPE"/>
    <property type="match status" value="1"/>
</dbReference>
<feature type="domain" description="PPE" evidence="2">
    <location>
        <begin position="12"/>
        <end position="163"/>
    </location>
</feature>
<evidence type="ECO:0000259" key="2">
    <source>
        <dbReference type="Pfam" id="PF00823"/>
    </source>
</evidence>
<proteinExistence type="inferred from homology"/>
<keyword evidence="4" id="KW-1185">Reference proteome</keyword>
<reference evidence="3 4" key="1">
    <citation type="journal article" date="2019" name="Emerg. Microbes Infect.">
        <title>Comprehensive subspecies identification of 175 nontuberculous mycobacteria species based on 7547 genomic profiles.</title>
        <authorList>
            <person name="Matsumoto Y."/>
            <person name="Kinjo T."/>
            <person name="Motooka D."/>
            <person name="Nabeya D."/>
            <person name="Jung N."/>
            <person name="Uechi K."/>
            <person name="Horii T."/>
            <person name="Iida T."/>
            <person name="Fujita J."/>
            <person name="Nakamura S."/>
        </authorList>
    </citation>
    <scope>NUCLEOTIDE SEQUENCE [LARGE SCALE GENOMIC DNA]</scope>
    <source>
        <strain evidence="3 4">JCM 17783</strain>
    </source>
</reference>
<evidence type="ECO:0000256" key="1">
    <source>
        <dbReference type="ARBA" id="ARBA00010652"/>
    </source>
</evidence>
<dbReference type="InterPro" id="IPR000030">
    <property type="entry name" value="PPE_dom"/>
</dbReference>
<dbReference type="GO" id="GO:0052572">
    <property type="term" value="P:response to host immune response"/>
    <property type="evidence" value="ECO:0007669"/>
    <property type="project" value="TreeGrafter"/>
</dbReference>
<evidence type="ECO:0000313" key="4">
    <source>
        <dbReference type="Proteomes" id="UP000467130"/>
    </source>
</evidence>
<dbReference type="InterPro" id="IPR038332">
    <property type="entry name" value="PPE_sf"/>
</dbReference>
<dbReference type="KEGG" id="msto:MSTO_17440"/>
<gene>
    <name evidence="3" type="primary">PPE32_2</name>
    <name evidence="3" type="ORF">MSTO_17440</name>
</gene>
<dbReference type="SUPFAM" id="SSF140459">
    <property type="entry name" value="PE/PPE dimer-like"/>
    <property type="match status" value="1"/>
</dbReference>
<dbReference type="PANTHER" id="PTHR46766">
    <property type="entry name" value="GLUTAMINE-RICH PROTEIN 2"/>
    <property type="match status" value="1"/>
</dbReference>
<dbReference type="PANTHER" id="PTHR46766:SF1">
    <property type="entry name" value="GLUTAMINE-RICH PROTEIN 2"/>
    <property type="match status" value="1"/>
</dbReference>
<sequence>MLDWPQSEIAMDFAALPPETNSGLMYSGPGSRSMMNAAVAWGGLATRLYEAAAQCSSVTSKLTPAEQGAAAHIEWLNSVAAQADHAARQAKSAASAYELALAAMVPPSAIQANRMLRAWLVEGNCLGQSSPAIADADSDHDQMWAQDVDTMHTYARACADAAAVTPFPSPPAEVGAGQGNWELRVAPAVISAARQVISAIPRALDALAEAPPTAFDTHLLPVTPALSKLGSLCAPSDFAINRLNFLNKHTALQSAATLLSRSPNRSRGATSGLGRAVSIGTLSVPRGWLAETPHPATPDRGWGYEPMHLVETGHPPKWPQTR</sequence>
<dbReference type="EMBL" id="AP022587">
    <property type="protein sequence ID" value="BBY21539.1"/>
    <property type="molecule type" value="Genomic_DNA"/>
</dbReference>
<protein>
    <submittedName>
        <fullName evidence="3">PPE family protein</fullName>
    </submittedName>
</protein>
<name>A0A7I7Q5K2_9MYCO</name>
<comment type="similarity">
    <text evidence="1">Belongs to the mycobacterial PPE family.</text>
</comment>
<dbReference type="AlphaFoldDB" id="A0A7I7Q5K2"/>
<dbReference type="Gene3D" id="1.20.1260.20">
    <property type="entry name" value="PPE superfamily"/>
    <property type="match status" value="1"/>
</dbReference>
<accession>A0A7I7Q5K2</accession>
<dbReference type="Proteomes" id="UP000467130">
    <property type="component" value="Chromosome"/>
</dbReference>